<name>A0A0F9QQP6_9ZZZZ</name>
<organism evidence="1">
    <name type="scientific">marine sediment metagenome</name>
    <dbReference type="NCBI Taxonomy" id="412755"/>
    <lineage>
        <taxon>unclassified sequences</taxon>
        <taxon>metagenomes</taxon>
        <taxon>ecological metagenomes</taxon>
    </lineage>
</organism>
<comment type="caution">
    <text evidence="1">The sequence shown here is derived from an EMBL/GenBank/DDBJ whole genome shotgun (WGS) entry which is preliminary data.</text>
</comment>
<accession>A0A0F9QQP6</accession>
<gene>
    <name evidence="1" type="ORF">LCGC14_0744900</name>
</gene>
<proteinExistence type="predicted"/>
<evidence type="ECO:0000313" key="1">
    <source>
        <dbReference type="EMBL" id="KKN39297.1"/>
    </source>
</evidence>
<sequence>MTDKNRDKEGREEDREENRLIFAQAAYNTPPERMAEMTILSRKEVSLFAVQEMFDAILEEDREPGSLNKLFRESLYRHRRSLDGEHLVGARQLAEVQLAGEYEDDEEDYGKE</sequence>
<dbReference type="EMBL" id="LAZR01001772">
    <property type="protein sequence ID" value="KKN39297.1"/>
    <property type="molecule type" value="Genomic_DNA"/>
</dbReference>
<reference evidence="1" key="1">
    <citation type="journal article" date="2015" name="Nature">
        <title>Complex archaea that bridge the gap between prokaryotes and eukaryotes.</title>
        <authorList>
            <person name="Spang A."/>
            <person name="Saw J.H."/>
            <person name="Jorgensen S.L."/>
            <person name="Zaremba-Niedzwiedzka K."/>
            <person name="Martijn J."/>
            <person name="Lind A.E."/>
            <person name="van Eijk R."/>
            <person name="Schleper C."/>
            <person name="Guy L."/>
            <person name="Ettema T.J."/>
        </authorList>
    </citation>
    <scope>NUCLEOTIDE SEQUENCE</scope>
</reference>
<protein>
    <submittedName>
        <fullName evidence="1">Uncharacterized protein</fullName>
    </submittedName>
</protein>
<dbReference type="AlphaFoldDB" id="A0A0F9QQP6"/>